<reference evidence="2 3" key="1">
    <citation type="submission" date="2018-07" db="EMBL/GenBank/DDBJ databases">
        <title>Chryseobacterium lacus sp. nov., isolated from lake water.</title>
        <authorList>
            <person name="Li C.-M."/>
        </authorList>
    </citation>
    <scope>NUCLEOTIDE SEQUENCE [LARGE SCALE GENOMIC DNA]</scope>
    <source>
        <strain evidence="2 3">YLOS41</strain>
    </source>
</reference>
<dbReference type="EMBL" id="QPIE01000006">
    <property type="protein sequence ID" value="RCU42470.1"/>
    <property type="molecule type" value="Genomic_DNA"/>
</dbReference>
<dbReference type="Pfam" id="PF18845">
    <property type="entry name" value="baeRF_family3"/>
    <property type="match status" value="1"/>
</dbReference>
<accession>A0A368MX21</accession>
<dbReference type="RefSeq" id="WP_114304163.1">
    <property type="nucleotide sequence ID" value="NZ_QPIE01000006.1"/>
</dbReference>
<sequence>MNMMLRRLKNIISENAITIILNTHRTLPDNQKDSLLLKNLIKEAETRLLADMDKREAESLIQRLRDLEETIDHRQNLESLILFVNEDTAEYVRLPIAVEDRVIIDKTFATRDLIRAMHMEASYLVLVLSQQKARLIKASNDKVIQEFGDPFPIENNQMVNRAELSNASRLTNLISEFYNQVDKEVNHFRKENKLPVLICSETSQYHEYLKVADEKNSIYDQCLSGNHDTAKAHHIVTEAWEIVKKYVIEKNNARKAELQKAISSGKFLSDTNEIWQGIQQGSVQTIFIEEGNFQPAKWIDGHITYVSPEMRNGKSVVDDIYDELIEANLRQGGDTVFLPKGELKDFNGFGAVTRY</sequence>
<keyword evidence="1" id="KW-0175">Coiled coil</keyword>
<protein>
    <submittedName>
        <fullName evidence="2">Uncharacterized protein</fullName>
    </submittedName>
</protein>
<gene>
    <name evidence="2" type="ORF">DQ356_09055</name>
</gene>
<keyword evidence="3" id="KW-1185">Reference proteome</keyword>
<dbReference type="Proteomes" id="UP000252172">
    <property type="component" value="Unassembled WGS sequence"/>
</dbReference>
<organism evidence="2 3">
    <name type="scientific">Chryseobacterium lacus</name>
    <dbReference type="NCBI Taxonomy" id="2058346"/>
    <lineage>
        <taxon>Bacteria</taxon>
        <taxon>Pseudomonadati</taxon>
        <taxon>Bacteroidota</taxon>
        <taxon>Flavobacteriia</taxon>
        <taxon>Flavobacteriales</taxon>
        <taxon>Weeksellaceae</taxon>
        <taxon>Chryseobacterium group</taxon>
        <taxon>Chryseobacterium</taxon>
    </lineage>
</organism>
<name>A0A368MX21_9FLAO</name>
<evidence type="ECO:0000256" key="1">
    <source>
        <dbReference type="SAM" id="Coils"/>
    </source>
</evidence>
<dbReference type="InterPro" id="IPR041289">
    <property type="entry name" value="Bact_RF_family3"/>
</dbReference>
<evidence type="ECO:0000313" key="2">
    <source>
        <dbReference type="EMBL" id="RCU42470.1"/>
    </source>
</evidence>
<feature type="coiled-coil region" evidence="1">
    <location>
        <begin position="50"/>
        <end position="77"/>
    </location>
</feature>
<comment type="caution">
    <text evidence="2">The sequence shown here is derived from an EMBL/GenBank/DDBJ whole genome shotgun (WGS) entry which is preliminary data.</text>
</comment>
<evidence type="ECO:0000313" key="3">
    <source>
        <dbReference type="Proteomes" id="UP000252172"/>
    </source>
</evidence>
<dbReference type="AlphaFoldDB" id="A0A368MX21"/>
<dbReference type="OrthoDB" id="4393931at2"/>
<proteinExistence type="predicted"/>